<proteinExistence type="predicted"/>
<gene>
    <name evidence="1" type="ORF">MB901379_02158</name>
</gene>
<name>A0A447GDP4_9MYCO</name>
<evidence type="ECO:0000313" key="2">
    <source>
        <dbReference type="Proteomes" id="UP000269998"/>
    </source>
</evidence>
<reference evidence="2" key="1">
    <citation type="submission" date="2018-02" db="EMBL/GenBank/DDBJ databases">
        <authorList>
            <person name="Seth-Smith MB H."/>
            <person name="Seth-Smith H."/>
        </authorList>
    </citation>
    <scope>NUCLEOTIDE SEQUENCE [LARGE SCALE GENOMIC DNA]</scope>
</reference>
<protein>
    <submittedName>
        <fullName evidence="1">Uncharacterized protein</fullName>
    </submittedName>
</protein>
<dbReference type="EMBL" id="LR130759">
    <property type="protein sequence ID" value="VDM88596.1"/>
    <property type="molecule type" value="Genomic_DNA"/>
</dbReference>
<dbReference type="AlphaFoldDB" id="A0A447GDP4"/>
<accession>A0A447GDP4</accession>
<dbReference type="KEGG" id="mbai:MB901379_02158"/>
<evidence type="ECO:0000313" key="1">
    <source>
        <dbReference type="EMBL" id="VDM88596.1"/>
    </source>
</evidence>
<keyword evidence="2" id="KW-1185">Reference proteome</keyword>
<organism evidence="1 2">
    <name type="scientific">Mycobacterium basiliense</name>
    <dbReference type="NCBI Taxonomy" id="2094119"/>
    <lineage>
        <taxon>Bacteria</taxon>
        <taxon>Bacillati</taxon>
        <taxon>Actinomycetota</taxon>
        <taxon>Actinomycetes</taxon>
        <taxon>Mycobacteriales</taxon>
        <taxon>Mycobacteriaceae</taxon>
        <taxon>Mycobacterium</taxon>
    </lineage>
</organism>
<sequence length="114" mass="12172">MKGSSVLLDPAGAPTRCRAGWLSGFDRSRRPTGYRRGVLGVAVVVRRRDDDGGVLLEAADSQPADWVAKCCAVEKSRARVSLNDSMWLRAMGAAECGPGEPCAGRIFAALRKPL</sequence>
<dbReference type="Proteomes" id="UP000269998">
    <property type="component" value="Chromosome"/>
</dbReference>